<evidence type="ECO:0008006" key="4">
    <source>
        <dbReference type="Google" id="ProtNLM"/>
    </source>
</evidence>
<dbReference type="InterPro" id="IPR025335">
    <property type="entry name" value="DUF4241"/>
</dbReference>
<dbReference type="RefSeq" id="WP_055420301.1">
    <property type="nucleotide sequence ID" value="NZ_CP019724.1"/>
</dbReference>
<dbReference type="Proteomes" id="UP000189443">
    <property type="component" value="Chromosome"/>
</dbReference>
<gene>
    <name evidence="2" type="ORF">B1H29_33995</name>
</gene>
<proteinExistence type="predicted"/>
<evidence type="ECO:0000256" key="1">
    <source>
        <dbReference type="SAM" id="MobiDB-lite"/>
    </source>
</evidence>
<organism evidence="2 3">
    <name type="scientific">Streptomyces pactum</name>
    <dbReference type="NCBI Taxonomy" id="68249"/>
    <lineage>
        <taxon>Bacteria</taxon>
        <taxon>Bacillati</taxon>
        <taxon>Actinomycetota</taxon>
        <taxon>Actinomycetes</taxon>
        <taxon>Kitasatosporales</taxon>
        <taxon>Streptomycetaceae</taxon>
        <taxon>Streptomyces</taxon>
    </lineage>
</organism>
<protein>
    <recommendedName>
        <fullName evidence="4">DUF4241 domain-containing protein</fullName>
    </recommendedName>
</protein>
<accession>A0A1S6JHK1</accession>
<feature type="region of interest" description="Disordered" evidence="1">
    <location>
        <begin position="130"/>
        <end position="150"/>
    </location>
</feature>
<sequence>MIFDSLDVSYGELWGPHRGMTHPDPMSRAVAARRHAAGMDYAVLLSARERPLALVEYWPRRMWRMYLFDDRSWRMQMIDLKPHGTGSLLAHRNTRWQFSNEQEHSSGKWEVQETTTVSADGQVEVRSEFAGPRGASTEPLHARTSGPSSVPVRRFSAPVESFLCPVPEFGDWQVFAPFLAQQGHEPATTVALRDVSVDEGSGPLRATGIELLFSPGGCETSDGPAVVEPVDAGLLRITSGQLAVSDPGWIGETPRTVAVPPGEFPVTLSLLRTARGAGVAAARVTFLDIPPREWEMALRPDEDLGLLGEGQFYGVGVDTGTAAFMDATRTVIEDHLDEDLFIPLDSHFSVELPGTEPEPNLIAFRAGQGDGAYPVWIGRTDDGQVGCVVVDFQLHSAAKGE</sequence>
<dbReference type="Pfam" id="PF14025">
    <property type="entry name" value="DUF4241"/>
    <property type="match status" value="1"/>
</dbReference>
<dbReference type="EMBL" id="CP019724">
    <property type="protein sequence ID" value="AQS71233.1"/>
    <property type="molecule type" value="Genomic_DNA"/>
</dbReference>
<name>A0A1S6JHK1_9ACTN</name>
<dbReference type="AlphaFoldDB" id="A0A1S6JHK1"/>
<evidence type="ECO:0000313" key="3">
    <source>
        <dbReference type="Proteomes" id="UP000189443"/>
    </source>
</evidence>
<dbReference type="OrthoDB" id="9789980at2"/>
<dbReference type="KEGG" id="spac:B1H29_33995"/>
<evidence type="ECO:0000313" key="2">
    <source>
        <dbReference type="EMBL" id="AQS71233.1"/>
    </source>
</evidence>
<reference evidence="2 3" key="1">
    <citation type="submission" date="2017-02" db="EMBL/GenBank/DDBJ databases">
        <title>Streptomyces pactum ACT12 Genome sequencing and assembly.</title>
        <authorList>
            <person name="Xue Q."/>
            <person name="Yan X."/>
            <person name="Jia L."/>
            <person name="Yan H."/>
        </authorList>
    </citation>
    <scope>NUCLEOTIDE SEQUENCE [LARGE SCALE GENOMIC DNA]</scope>
    <source>
        <strain evidence="2 3">ACT12</strain>
    </source>
</reference>
<keyword evidence="3" id="KW-1185">Reference proteome</keyword>